<protein>
    <submittedName>
        <fullName evidence="1">Uncharacterized protein</fullName>
    </submittedName>
</protein>
<dbReference type="EMBL" id="MK907780">
    <property type="protein sequence ID" value="QDF14799.1"/>
    <property type="molecule type" value="Genomic_DNA"/>
</dbReference>
<dbReference type="Proteomes" id="UP000320371">
    <property type="component" value="Segment"/>
</dbReference>
<gene>
    <name evidence="1" type="ORF">PONTUS_174</name>
</gene>
<name>A0A4Y6ECF7_9CAUD</name>
<organism evidence="1 2">
    <name type="scientific">Vibrio phage Pontus</name>
    <dbReference type="NCBI Taxonomy" id="2590874"/>
    <lineage>
        <taxon>Viruses</taxon>
        <taxon>Duplodnaviria</taxon>
        <taxon>Heunggongvirae</taxon>
        <taxon>Uroviricota</taxon>
        <taxon>Caudoviricetes</taxon>
        <taxon>Demerecviridae</taxon>
        <taxon>Ermolyevavirinae</taxon>
        <taxon>Thalassavirus</taxon>
        <taxon>Thalassavirus pontus</taxon>
    </lineage>
</organism>
<proteinExistence type="predicted"/>
<keyword evidence="2" id="KW-1185">Reference proteome</keyword>
<reference evidence="1 2" key="1">
    <citation type="submission" date="2019-05" db="EMBL/GenBank/DDBJ databases">
        <authorList>
            <person name="Sutton N.W."/>
            <person name="Sebastian A.Z."/>
            <person name="Albert I.U."/>
            <person name="Broussard G.W."/>
        </authorList>
    </citation>
    <scope>NUCLEOTIDE SEQUENCE [LARGE SCALE GENOMIC DNA]</scope>
    <source>
        <strain evidence="1 2">Pontus</strain>
    </source>
</reference>
<sequence>MKNIIKWVAGFSLLLVLSMTILYNGRVSYDTNIPEVYSIFKIDTCTTKTCAESMNEQNKSLLKHAKSNISTIREHIQAILEVKDRLPLPWSKNLAEDNLAKYIKLQVTTTEWITKISKEIEKGSSFVKKKEKEEADRIAALTPEERRSEARHKIYDIDFSYSEDDVSWLYVQAGGYCSPNNTRLANGVTKTQLVCKDNYYGSTTYYYYKNGVMYTIQD</sequence>
<evidence type="ECO:0000313" key="2">
    <source>
        <dbReference type="Proteomes" id="UP000320371"/>
    </source>
</evidence>
<accession>A0A4Y6ECF7</accession>
<evidence type="ECO:0000313" key="1">
    <source>
        <dbReference type="EMBL" id="QDF14799.1"/>
    </source>
</evidence>